<dbReference type="AlphaFoldDB" id="A0A7W9PMV4"/>
<organism evidence="2 3">
    <name type="scientific">Nocardia transvalensis</name>
    <dbReference type="NCBI Taxonomy" id="37333"/>
    <lineage>
        <taxon>Bacteria</taxon>
        <taxon>Bacillati</taxon>
        <taxon>Actinomycetota</taxon>
        <taxon>Actinomycetes</taxon>
        <taxon>Mycobacteriales</taxon>
        <taxon>Nocardiaceae</taxon>
        <taxon>Nocardia</taxon>
    </lineage>
</organism>
<dbReference type="Proteomes" id="UP000540412">
    <property type="component" value="Unassembled WGS sequence"/>
</dbReference>
<name>A0A7W9PMV4_9NOCA</name>
<dbReference type="EMBL" id="JACHIT010000002">
    <property type="protein sequence ID" value="MBB5918428.1"/>
    <property type="molecule type" value="Genomic_DNA"/>
</dbReference>
<dbReference type="InterPro" id="IPR010310">
    <property type="entry name" value="T7SS_ESAT-6-like"/>
</dbReference>
<reference evidence="2 3" key="1">
    <citation type="submission" date="2020-08" db="EMBL/GenBank/DDBJ databases">
        <title>Sequencing the genomes of 1000 actinobacteria strains.</title>
        <authorList>
            <person name="Klenk H.-P."/>
        </authorList>
    </citation>
    <scope>NUCLEOTIDE SEQUENCE [LARGE SCALE GENOMIC DNA]</scope>
    <source>
        <strain evidence="2 3">DSM 43582</strain>
    </source>
</reference>
<dbReference type="NCBIfam" id="TIGR03930">
    <property type="entry name" value="WXG100_ESAT6"/>
    <property type="match status" value="1"/>
</dbReference>
<comment type="caution">
    <text evidence="2">The sequence shown here is derived from an EMBL/GenBank/DDBJ whole genome shotgun (WGS) entry which is preliminary data.</text>
</comment>
<keyword evidence="3" id="KW-1185">Reference proteome</keyword>
<accession>A0A7W9PMV4</accession>
<comment type="similarity">
    <text evidence="1">Belongs to the WXG100 family.</text>
</comment>
<dbReference type="InterPro" id="IPR036689">
    <property type="entry name" value="ESAT-6-like_sf"/>
</dbReference>
<evidence type="ECO:0000256" key="1">
    <source>
        <dbReference type="RuleBase" id="RU362001"/>
    </source>
</evidence>
<proteinExistence type="inferred from homology"/>
<dbReference type="SUPFAM" id="SSF140453">
    <property type="entry name" value="EsxAB dimer-like"/>
    <property type="match status" value="1"/>
</dbReference>
<dbReference type="Gene3D" id="1.10.287.1060">
    <property type="entry name" value="ESAT-6-like"/>
    <property type="match status" value="1"/>
</dbReference>
<gene>
    <name evidence="2" type="ORF">BJY24_007340</name>
</gene>
<protein>
    <recommendedName>
        <fullName evidence="1">ESAT-6-like protein</fullName>
    </recommendedName>
</protein>
<dbReference type="Pfam" id="PF06013">
    <property type="entry name" value="WXG100"/>
    <property type="match status" value="1"/>
</dbReference>
<evidence type="ECO:0000313" key="2">
    <source>
        <dbReference type="EMBL" id="MBB5918428.1"/>
    </source>
</evidence>
<sequence length="98" mass="10943">MDSGEGYSVDLEMLENVESRVAGFVGFCRDQLEAIEHSVGSTQQRWTGDAADAYQSRHTDWLHRAAEAMELLDQVRTRLTTARKAYQGALDANTTMFG</sequence>
<evidence type="ECO:0000313" key="3">
    <source>
        <dbReference type="Proteomes" id="UP000540412"/>
    </source>
</evidence>
<dbReference type="RefSeq" id="WP_040753455.1">
    <property type="nucleotide sequence ID" value="NZ_JACHIT010000002.1"/>
</dbReference>